<evidence type="ECO:0000256" key="7">
    <source>
        <dbReference type="ARBA" id="ARBA00023057"/>
    </source>
</evidence>
<keyword evidence="7" id="KW-0265">Erythrocyte maturation</keyword>
<evidence type="ECO:0000256" key="6">
    <source>
        <dbReference type="ARBA" id="ARBA00022729"/>
    </source>
</evidence>
<dbReference type="AlphaFoldDB" id="A0AAV6ZJX9"/>
<evidence type="ECO:0000256" key="3">
    <source>
        <dbReference type="ARBA" id="ARBA00015421"/>
    </source>
</evidence>
<proteinExistence type="inferred from homology"/>
<reference evidence="9" key="1">
    <citation type="thesis" date="2020" institute="ProQuest LLC" country="789 East Eisenhower Parkway, Ann Arbor, MI, USA">
        <title>Comparative Genomics and Chromosome Evolution.</title>
        <authorList>
            <person name="Mudd A.B."/>
        </authorList>
    </citation>
    <scope>NUCLEOTIDE SEQUENCE</scope>
    <source>
        <strain evidence="9">237g6f4</strain>
        <tissue evidence="9">Blood</tissue>
    </source>
</reference>
<keyword evidence="4" id="KW-0964">Secreted</keyword>
<evidence type="ECO:0000313" key="10">
    <source>
        <dbReference type="Proteomes" id="UP000824782"/>
    </source>
</evidence>
<gene>
    <name evidence="9" type="ORF">GDO81_020033</name>
</gene>
<evidence type="ECO:0000256" key="5">
    <source>
        <dbReference type="ARBA" id="ARBA00022702"/>
    </source>
</evidence>
<dbReference type="GO" id="GO:0043249">
    <property type="term" value="P:erythrocyte maturation"/>
    <property type="evidence" value="ECO:0007669"/>
    <property type="project" value="UniProtKB-KW"/>
</dbReference>
<evidence type="ECO:0000256" key="2">
    <source>
        <dbReference type="ARBA" id="ARBA00005782"/>
    </source>
</evidence>
<dbReference type="PANTHER" id="PTHR10370">
    <property type="entry name" value="ERYTHROPOIETIN"/>
    <property type="match status" value="1"/>
</dbReference>
<dbReference type="EMBL" id="WNYA01000143">
    <property type="protein sequence ID" value="KAG8549714.1"/>
    <property type="molecule type" value="Genomic_DNA"/>
</dbReference>
<dbReference type="GO" id="GO:0005125">
    <property type="term" value="F:cytokine activity"/>
    <property type="evidence" value="ECO:0007669"/>
    <property type="project" value="TreeGrafter"/>
</dbReference>
<evidence type="ECO:0000313" key="9">
    <source>
        <dbReference type="EMBL" id="KAG8549714.1"/>
    </source>
</evidence>
<dbReference type="GO" id="GO:0005128">
    <property type="term" value="F:erythropoietin receptor binding"/>
    <property type="evidence" value="ECO:0007669"/>
    <property type="project" value="InterPro"/>
</dbReference>
<dbReference type="SUPFAM" id="SSF47266">
    <property type="entry name" value="4-helical cytokines"/>
    <property type="match status" value="1"/>
</dbReference>
<dbReference type="InterPro" id="IPR001323">
    <property type="entry name" value="EPO_TPO"/>
</dbReference>
<keyword evidence="10" id="KW-1185">Reference proteome</keyword>
<protein>
    <recommendedName>
        <fullName evidence="3">Erythropoietin</fullName>
    </recommendedName>
</protein>
<dbReference type="Proteomes" id="UP000824782">
    <property type="component" value="Unassembled WGS sequence"/>
</dbReference>
<comment type="caution">
    <text evidence="9">The sequence shown here is derived from an EMBL/GenBank/DDBJ whole genome shotgun (WGS) entry which is preliminary data.</text>
</comment>
<evidence type="ECO:0000256" key="4">
    <source>
        <dbReference type="ARBA" id="ARBA00022525"/>
    </source>
</evidence>
<dbReference type="GO" id="GO:0005615">
    <property type="term" value="C:extracellular space"/>
    <property type="evidence" value="ECO:0007669"/>
    <property type="project" value="TreeGrafter"/>
</dbReference>
<comment type="subcellular location">
    <subcellularLocation>
        <location evidence="1">Secreted</location>
    </subcellularLocation>
</comment>
<dbReference type="PANTHER" id="PTHR10370:SF0">
    <property type="entry name" value="ERYTHROPOIETIN"/>
    <property type="match status" value="1"/>
</dbReference>
<dbReference type="Gene3D" id="1.20.1250.10">
    <property type="match status" value="1"/>
</dbReference>
<organism evidence="9 10">
    <name type="scientific">Engystomops pustulosus</name>
    <name type="common">Tungara frog</name>
    <name type="synonym">Physalaemus pustulosus</name>
    <dbReference type="NCBI Taxonomy" id="76066"/>
    <lineage>
        <taxon>Eukaryota</taxon>
        <taxon>Metazoa</taxon>
        <taxon>Chordata</taxon>
        <taxon>Craniata</taxon>
        <taxon>Vertebrata</taxon>
        <taxon>Euteleostomi</taxon>
        <taxon>Amphibia</taxon>
        <taxon>Batrachia</taxon>
        <taxon>Anura</taxon>
        <taxon>Neobatrachia</taxon>
        <taxon>Hyloidea</taxon>
        <taxon>Leptodactylidae</taxon>
        <taxon>Leiuperinae</taxon>
        <taxon>Engystomops</taxon>
    </lineage>
</organism>
<dbReference type="InterPro" id="IPR009079">
    <property type="entry name" value="4_helix_cytokine-like_core"/>
</dbReference>
<keyword evidence="5" id="KW-0372">Hormone</keyword>
<dbReference type="Pfam" id="PF00758">
    <property type="entry name" value="EPO_TPO"/>
    <property type="match status" value="1"/>
</dbReference>
<name>A0AAV6ZJX9_ENGPU</name>
<evidence type="ECO:0000256" key="1">
    <source>
        <dbReference type="ARBA" id="ARBA00004613"/>
    </source>
</evidence>
<keyword evidence="6" id="KW-0732">Signal</keyword>
<keyword evidence="8" id="KW-1015">Disulfide bond</keyword>
<evidence type="ECO:0000256" key="8">
    <source>
        <dbReference type="ARBA" id="ARBA00023157"/>
    </source>
</evidence>
<accession>A0AAV6ZJX9</accession>
<comment type="similarity">
    <text evidence="2">Belongs to the EPO/TPO family.</text>
</comment>
<dbReference type="InterPro" id="IPR003013">
    <property type="entry name" value="Erythroptn"/>
</dbReference>
<sequence length="181" mass="20980">MPEGLLLESCRTLGLLILLQMLLIDVRLVTSLPFCDKSVLDHFIKSITEQQKAMNAPCLFSENITLPQPSLNAEWTRLQTSQQEAEIHRGFQLFLDSVPKVTTFVSRCKLEVSLQRFSSNIRTMTNILKRVTQKTETQNLEYEERTLSISTLQQFYTVYKNFLIGKYKTVIISLCKDLQRR</sequence>
<dbReference type="GO" id="GO:0005179">
    <property type="term" value="F:hormone activity"/>
    <property type="evidence" value="ECO:0007669"/>
    <property type="project" value="UniProtKB-KW"/>
</dbReference>